<gene>
    <name evidence="1" type="ORF">JHL16_25510</name>
</gene>
<proteinExistence type="predicted"/>
<accession>A0ACC5RAV6</accession>
<evidence type="ECO:0000313" key="2">
    <source>
        <dbReference type="Proteomes" id="UP000616151"/>
    </source>
</evidence>
<name>A0ACC5RAV6_9HYPH</name>
<evidence type="ECO:0000313" key="1">
    <source>
        <dbReference type="EMBL" id="MBK1869745.1"/>
    </source>
</evidence>
<dbReference type="EMBL" id="JAENHL010000008">
    <property type="protein sequence ID" value="MBK1869745.1"/>
    <property type="molecule type" value="Genomic_DNA"/>
</dbReference>
<dbReference type="Proteomes" id="UP000616151">
    <property type="component" value="Unassembled WGS sequence"/>
</dbReference>
<keyword evidence="2" id="KW-1185">Reference proteome</keyword>
<reference evidence="1" key="1">
    <citation type="submission" date="2021-01" db="EMBL/GenBank/DDBJ databases">
        <authorList>
            <person name="Sun Q."/>
        </authorList>
    </citation>
    <scope>NUCLEOTIDE SEQUENCE</scope>
    <source>
        <strain evidence="1">YIM B02566</strain>
    </source>
</reference>
<organism evidence="1 2">
    <name type="scientific">Taklimakanibacter albus</name>
    <dbReference type="NCBI Taxonomy" id="2800327"/>
    <lineage>
        <taxon>Bacteria</taxon>
        <taxon>Pseudomonadati</taxon>
        <taxon>Pseudomonadota</taxon>
        <taxon>Alphaproteobacteria</taxon>
        <taxon>Hyphomicrobiales</taxon>
        <taxon>Aestuariivirgaceae</taxon>
        <taxon>Taklimakanibacter</taxon>
    </lineage>
</organism>
<comment type="caution">
    <text evidence="1">The sequence shown here is derived from an EMBL/GenBank/DDBJ whole genome shotgun (WGS) entry which is preliminary data.</text>
</comment>
<sequence>MRKDRPRLVVIGNACLDVTYHLDRLPKPGETINARRVVTDLGGKGLNQAIAAERAGAEVHLIAAIGQDTTAERIRAALSTEGMTESGLIQHEGASDDSILLLDAQGENVIVSNTLQAESLTPAEADVRLKAALDRAALLLLQGNLRHDTTVQAMALARQAGVVIAFNPSPLQPWFGDLPEADIVIANQVEAEALDGRTGKKLTVITLGAKGCRLERPGQADVAVPAPQVAAIAAGGAGDVFAGTFIAEWLISGDAARAAQLGVKAASDKATRHGTLSAFPTEAALAGFRQDLISLSV</sequence>
<protein>
    <submittedName>
        <fullName evidence="1">Ribokinase</fullName>
    </submittedName>
</protein>